<name>A0AAP0B804_9ASPA</name>
<keyword evidence="2" id="KW-1185">Reference proteome</keyword>
<protein>
    <submittedName>
        <fullName evidence="1">Uncharacterized protein</fullName>
    </submittedName>
</protein>
<proteinExistence type="predicted"/>
<dbReference type="AlphaFoldDB" id="A0AAP0B804"/>
<sequence>MIDNNSPPNTATNFHRTVLSKGQLFSKSKRVLSWNTILRILVVPENPATGEPGTKSSPPFSAQLFGLQNASFKNE</sequence>
<evidence type="ECO:0000313" key="1">
    <source>
        <dbReference type="EMBL" id="KAK8933291.1"/>
    </source>
</evidence>
<evidence type="ECO:0000313" key="2">
    <source>
        <dbReference type="Proteomes" id="UP001418222"/>
    </source>
</evidence>
<dbReference type="EMBL" id="JBBWWQ010000013">
    <property type="protein sequence ID" value="KAK8933291.1"/>
    <property type="molecule type" value="Genomic_DNA"/>
</dbReference>
<comment type="caution">
    <text evidence="1">The sequence shown here is derived from an EMBL/GenBank/DDBJ whole genome shotgun (WGS) entry which is preliminary data.</text>
</comment>
<reference evidence="1 2" key="1">
    <citation type="journal article" date="2022" name="Nat. Plants">
        <title>Genomes of leafy and leafless Platanthera orchids illuminate the evolution of mycoheterotrophy.</title>
        <authorList>
            <person name="Li M.H."/>
            <person name="Liu K.W."/>
            <person name="Li Z."/>
            <person name="Lu H.C."/>
            <person name="Ye Q.L."/>
            <person name="Zhang D."/>
            <person name="Wang J.Y."/>
            <person name="Li Y.F."/>
            <person name="Zhong Z.M."/>
            <person name="Liu X."/>
            <person name="Yu X."/>
            <person name="Liu D.K."/>
            <person name="Tu X.D."/>
            <person name="Liu B."/>
            <person name="Hao Y."/>
            <person name="Liao X.Y."/>
            <person name="Jiang Y.T."/>
            <person name="Sun W.H."/>
            <person name="Chen J."/>
            <person name="Chen Y.Q."/>
            <person name="Ai Y."/>
            <person name="Zhai J.W."/>
            <person name="Wu S.S."/>
            <person name="Zhou Z."/>
            <person name="Hsiao Y.Y."/>
            <person name="Wu W.L."/>
            <person name="Chen Y.Y."/>
            <person name="Lin Y.F."/>
            <person name="Hsu J.L."/>
            <person name="Li C.Y."/>
            <person name="Wang Z.W."/>
            <person name="Zhao X."/>
            <person name="Zhong W.Y."/>
            <person name="Ma X.K."/>
            <person name="Ma L."/>
            <person name="Huang J."/>
            <person name="Chen G.Z."/>
            <person name="Huang M.Z."/>
            <person name="Huang L."/>
            <person name="Peng D.H."/>
            <person name="Luo Y.B."/>
            <person name="Zou S.Q."/>
            <person name="Chen S.P."/>
            <person name="Lan S."/>
            <person name="Tsai W.C."/>
            <person name="Van de Peer Y."/>
            <person name="Liu Z.J."/>
        </authorList>
    </citation>
    <scope>NUCLEOTIDE SEQUENCE [LARGE SCALE GENOMIC DNA]</scope>
    <source>
        <strain evidence="1">Lor287</strain>
    </source>
</reference>
<dbReference type="Proteomes" id="UP001418222">
    <property type="component" value="Unassembled WGS sequence"/>
</dbReference>
<accession>A0AAP0B804</accession>
<gene>
    <name evidence="1" type="ORF">KSP39_PZI016039</name>
</gene>
<organism evidence="1 2">
    <name type="scientific">Platanthera zijinensis</name>
    <dbReference type="NCBI Taxonomy" id="2320716"/>
    <lineage>
        <taxon>Eukaryota</taxon>
        <taxon>Viridiplantae</taxon>
        <taxon>Streptophyta</taxon>
        <taxon>Embryophyta</taxon>
        <taxon>Tracheophyta</taxon>
        <taxon>Spermatophyta</taxon>
        <taxon>Magnoliopsida</taxon>
        <taxon>Liliopsida</taxon>
        <taxon>Asparagales</taxon>
        <taxon>Orchidaceae</taxon>
        <taxon>Orchidoideae</taxon>
        <taxon>Orchideae</taxon>
        <taxon>Orchidinae</taxon>
        <taxon>Platanthera</taxon>
    </lineage>
</organism>